<keyword evidence="1" id="KW-0805">Transcription regulation</keyword>
<dbReference type="PROSITE" id="PS00041">
    <property type="entry name" value="HTH_ARAC_FAMILY_1"/>
    <property type="match status" value="1"/>
</dbReference>
<keyword evidence="3" id="KW-0804">Transcription</keyword>
<reference evidence="6" key="2">
    <citation type="submission" date="2019-06" db="EMBL/GenBank/DDBJ databases">
        <authorList>
            <person name="Hu M."/>
        </authorList>
    </citation>
    <scope>NUCLEOTIDE SEQUENCE</scope>
    <source>
        <strain evidence="6">08RB2639</strain>
    </source>
</reference>
<evidence type="ECO:0000313" key="6">
    <source>
        <dbReference type="EMBL" id="TNV08758.1"/>
    </source>
</evidence>
<dbReference type="GO" id="GO:0043565">
    <property type="term" value="F:sequence-specific DNA binding"/>
    <property type="evidence" value="ECO:0007669"/>
    <property type="project" value="InterPro"/>
</dbReference>
<comment type="caution">
    <text evidence="6">The sequence shown here is derived from an EMBL/GenBank/DDBJ whole genome shotgun (WGS) entry which is preliminary data.</text>
</comment>
<dbReference type="SMART" id="SM00342">
    <property type="entry name" value="HTH_ARAC"/>
    <property type="match status" value="1"/>
</dbReference>
<dbReference type="InterPro" id="IPR018062">
    <property type="entry name" value="HTH_AraC-typ_CS"/>
</dbReference>
<name>A0A5C5CC20_9HYPH</name>
<dbReference type="InterPro" id="IPR020449">
    <property type="entry name" value="Tscrpt_reg_AraC-type_HTH"/>
</dbReference>
<dbReference type="Pfam" id="PF12833">
    <property type="entry name" value="HTH_18"/>
    <property type="match status" value="1"/>
</dbReference>
<dbReference type="PANTHER" id="PTHR47893:SF1">
    <property type="entry name" value="REGULATORY PROTEIN PCHR"/>
    <property type="match status" value="1"/>
</dbReference>
<dbReference type="InterPro" id="IPR018060">
    <property type="entry name" value="HTH_AraC"/>
</dbReference>
<dbReference type="PRINTS" id="PR00032">
    <property type="entry name" value="HTHARAC"/>
</dbReference>
<evidence type="ECO:0000313" key="7">
    <source>
        <dbReference type="Proteomes" id="UP000313390"/>
    </source>
</evidence>
<dbReference type="Proteomes" id="UP000553980">
    <property type="component" value="Unassembled WGS sequence"/>
</dbReference>
<evidence type="ECO:0000256" key="2">
    <source>
        <dbReference type="ARBA" id="ARBA00023125"/>
    </source>
</evidence>
<keyword evidence="2 5" id="KW-0238">DNA-binding</keyword>
<protein>
    <submittedName>
        <fullName evidence="5">AraC-like DNA-binding protein</fullName>
    </submittedName>
    <submittedName>
        <fullName evidence="6">Helix-turn-helix transcriptional regulator</fullName>
    </submittedName>
</protein>
<evidence type="ECO:0000313" key="5">
    <source>
        <dbReference type="EMBL" id="MBB4096198.1"/>
    </source>
</evidence>
<dbReference type="SUPFAM" id="SSF46689">
    <property type="entry name" value="Homeodomain-like"/>
    <property type="match status" value="1"/>
</dbReference>
<proteinExistence type="predicted"/>
<dbReference type="OrthoDB" id="6670788at2"/>
<organism evidence="6 7">
    <name type="scientific">Brucella pecoris</name>
    <dbReference type="NCBI Taxonomy" id="867683"/>
    <lineage>
        <taxon>Bacteria</taxon>
        <taxon>Pseudomonadati</taxon>
        <taxon>Pseudomonadota</taxon>
        <taxon>Alphaproteobacteria</taxon>
        <taxon>Hyphomicrobiales</taxon>
        <taxon>Brucellaceae</taxon>
        <taxon>Brucella/Ochrobactrum group</taxon>
        <taxon>Brucella</taxon>
    </lineage>
</organism>
<dbReference type="AlphaFoldDB" id="A0A5C5CC20"/>
<reference evidence="5 8" key="3">
    <citation type="submission" date="2020-08" db="EMBL/GenBank/DDBJ databases">
        <title>Genomic Encyclopedia of Type Strains, Phase IV (KMG-IV): sequencing the most valuable type-strain genomes for metagenomic binning, comparative biology and taxonomic classification.</title>
        <authorList>
            <person name="Goeker M."/>
        </authorList>
    </citation>
    <scope>NUCLEOTIDE SEQUENCE [LARGE SCALE GENOMIC DNA]</scope>
    <source>
        <strain evidence="5 8">DSM 23868</strain>
    </source>
</reference>
<accession>A0A5C5CC20</accession>
<evidence type="ECO:0000259" key="4">
    <source>
        <dbReference type="PROSITE" id="PS01124"/>
    </source>
</evidence>
<dbReference type="PANTHER" id="PTHR47893">
    <property type="entry name" value="REGULATORY PROTEIN PCHR"/>
    <property type="match status" value="1"/>
</dbReference>
<dbReference type="InterPro" id="IPR053142">
    <property type="entry name" value="PchR_regulatory_protein"/>
</dbReference>
<dbReference type="InterPro" id="IPR009057">
    <property type="entry name" value="Homeodomain-like_sf"/>
</dbReference>
<evidence type="ECO:0000313" key="8">
    <source>
        <dbReference type="Proteomes" id="UP000553980"/>
    </source>
</evidence>
<dbReference type="RefSeq" id="WP_140023216.1">
    <property type="nucleotide sequence ID" value="NZ_JACIEX010000022.1"/>
</dbReference>
<gene>
    <name evidence="6" type="ORF">FIB18_23395</name>
    <name evidence="5" type="ORF">GGQ79_004756</name>
</gene>
<dbReference type="EMBL" id="VEWK01000024">
    <property type="protein sequence ID" value="TNV08758.1"/>
    <property type="molecule type" value="Genomic_DNA"/>
</dbReference>
<sequence>MYHPNDLSLRALSFADIESIASQLPVVLGAGVFRPLRNSPTMEGIMVGQEVQDGLFATGYDVRFLDDIVLEETVEPSLLCAVPLSGQVSPMEVEGFGKLTFESSSPILLCFGQPGHCRTFCRSGQHSAVGGFTIRQSFLDRVAEAGNDRAIQNLRRLFEKDFSAIRFPASTELRIAAAKTLDLQYSGTLARLHLESCALAFVTEVARLINEIGCRAEGVSSRHYDQVVRARDLLDENIARPPTIEALTKMLGVNATTLRSNFLKIYGTTIFGHVRNRRLEVAQFLLRTHDLNISEVAYRVGFTNAGAFSSAYRKHYGYSPRQETTSKP</sequence>
<dbReference type="EMBL" id="JACIEX010000022">
    <property type="protein sequence ID" value="MBB4096198.1"/>
    <property type="molecule type" value="Genomic_DNA"/>
</dbReference>
<dbReference type="GO" id="GO:0003700">
    <property type="term" value="F:DNA-binding transcription factor activity"/>
    <property type="evidence" value="ECO:0007669"/>
    <property type="project" value="InterPro"/>
</dbReference>
<dbReference type="PROSITE" id="PS01124">
    <property type="entry name" value="HTH_ARAC_FAMILY_2"/>
    <property type="match status" value="1"/>
</dbReference>
<evidence type="ECO:0000256" key="3">
    <source>
        <dbReference type="ARBA" id="ARBA00023163"/>
    </source>
</evidence>
<dbReference type="Proteomes" id="UP000313390">
    <property type="component" value="Unassembled WGS sequence"/>
</dbReference>
<dbReference type="Gene3D" id="1.10.10.60">
    <property type="entry name" value="Homeodomain-like"/>
    <property type="match status" value="1"/>
</dbReference>
<feature type="domain" description="HTH araC/xylS-type" evidence="4">
    <location>
        <begin position="228"/>
        <end position="326"/>
    </location>
</feature>
<evidence type="ECO:0000256" key="1">
    <source>
        <dbReference type="ARBA" id="ARBA00023015"/>
    </source>
</evidence>
<keyword evidence="8" id="KW-1185">Reference proteome</keyword>
<reference evidence="6 7" key="1">
    <citation type="journal article" date="2011" name="Int. J. Syst. Evol. Microbiol.">
        <title>Ochrobactrum pecoris sp. nov., isolated from farm animals.</title>
        <authorList>
            <person name="Kampfer P."/>
            <person name="Huber B."/>
            <person name="Busse H.J."/>
            <person name="Scholz H.C."/>
            <person name="Tomaso H."/>
            <person name="Hotzel H."/>
            <person name="Melzer F."/>
        </authorList>
    </citation>
    <scope>NUCLEOTIDE SEQUENCE [LARGE SCALE GENOMIC DNA]</scope>
    <source>
        <strain evidence="6 7">08RB2639</strain>
    </source>
</reference>